<keyword evidence="7" id="KW-0547">Nucleotide-binding</keyword>
<dbReference type="InterPro" id="IPR013221">
    <property type="entry name" value="Mur_ligase_cen"/>
</dbReference>
<reference evidence="12 13" key="2">
    <citation type="submission" date="2018-12" db="EMBL/GenBank/DDBJ databases">
        <title>Nakamurella antarcticus sp. nov., isolated from Antarctica South Shetland Islands soil.</title>
        <authorList>
            <person name="Peng F."/>
        </authorList>
    </citation>
    <scope>NUCLEOTIDE SEQUENCE [LARGE SCALE GENOMIC DNA]</scope>
    <source>
        <strain evidence="12 13">S14-144</strain>
    </source>
</reference>
<dbReference type="Proteomes" id="UP000268084">
    <property type="component" value="Chromosome"/>
</dbReference>
<keyword evidence="6 7" id="KW-0961">Cell wall biogenesis/degradation</keyword>
<dbReference type="InterPro" id="IPR000713">
    <property type="entry name" value="Mur_ligase_N"/>
</dbReference>
<dbReference type="KEGG" id="nak:EH165_05360"/>
<evidence type="ECO:0000256" key="8">
    <source>
        <dbReference type="RuleBase" id="RU004135"/>
    </source>
</evidence>
<evidence type="ECO:0000256" key="4">
    <source>
        <dbReference type="ARBA" id="ARBA00022984"/>
    </source>
</evidence>
<comment type="PTM">
    <text evidence="7">Carboxylation is probably crucial for Mg(2+) binding and, consequently, for the gamma-phosphate positioning of ATP.</text>
</comment>
<reference evidence="12 13" key="1">
    <citation type="submission" date="2018-11" db="EMBL/GenBank/DDBJ databases">
        <authorList>
            <person name="Da X."/>
        </authorList>
    </citation>
    <scope>NUCLEOTIDE SEQUENCE [LARGE SCALE GENOMIC DNA]</scope>
    <source>
        <strain evidence="12 13">S14-144</strain>
    </source>
</reference>
<dbReference type="GO" id="GO:0005737">
    <property type="term" value="C:cytoplasm"/>
    <property type="evidence" value="ECO:0007669"/>
    <property type="project" value="UniProtKB-SubCell"/>
</dbReference>
<keyword evidence="7 12" id="KW-0436">Ligase</keyword>
<dbReference type="InterPro" id="IPR005761">
    <property type="entry name" value="UDP-N-AcMur-Glu-dNH2Pim_ligase"/>
</dbReference>
<dbReference type="HAMAP" id="MF_00208">
    <property type="entry name" value="MurE"/>
    <property type="match status" value="1"/>
</dbReference>
<evidence type="ECO:0000259" key="10">
    <source>
        <dbReference type="Pfam" id="PF02875"/>
    </source>
</evidence>
<organism evidence="12 13">
    <name type="scientific">Nakamurella antarctica</name>
    <dbReference type="NCBI Taxonomy" id="1902245"/>
    <lineage>
        <taxon>Bacteria</taxon>
        <taxon>Bacillati</taxon>
        <taxon>Actinomycetota</taxon>
        <taxon>Actinomycetes</taxon>
        <taxon>Nakamurellales</taxon>
        <taxon>Nakamurellaceae</taxon>
        <taxon>Nakamurella</taxon>
    </lineage>
</organism>
<dbReference type="InterPro" id="IPR035911">
    <property type="entry name" value="MurE/MurF_N"/>
</dbReference>
<evidence type="ECO:0000259" key="11">
    <source>
        <dbReference type="Pfam" id="PF08245"/>
    </source>
</evidence>
<feature type="short sequence motif" description="Meso-diaminopimelate recognition motif" evidence="7">
    <location>
        <begin position="442"/>
        <end position="445"/>
    </location>
</feature>
<comment type="subcellular location">
    <subcellularLocation>
        <location evidence="7 8">Cytoplasm</location>
    </subcellularLocation>
</comment>
<dbReference type="Gene3D" id="3.90.190.20">
    <property type="entry name" value="Mur ligase, C-terminal domain"/>
    <property type="match status" value="1"/>
</dbReference>
<feature type="binding site" evidence="7">
    <location>
        <begin position="150"/>
        <end position="156"/>
    </location>
    <ligand>
        <name>ATP</name>
        <dbReference type="ChEBI" id="CHEBI:30616"/>
    </ligand>
</feature>
<dbReference type="PANTHER" id="PTHR23135">
    <property type="entry name" value="MUR LIGASE FAMILY MEMBER"/>
    <property type="match status" value="1"/>
</dbReference>
<comment type="caution">
    <text evidence="7">Lacks conserved residue(s) required for the propagation of feature annotation.</text>
</comment>
<keyword evidence="7" id="KW-0067">ATP-binding</keyword>
<keyword evidence="2 7" id="KW-0132">Cell division</keyword>
<dbReference type="SUPFAM" id="SSF53623">
    <property type="entry name" value="MurD-like peptide ligases, catalytic domain"/>
    <property type="match status" value="1"/>
</dbReference>
<feature type="binding site" evidence="7">
    <location>
        <position position="61"/>
    </location>
    <ligand>
        <name>UDP-N-acetyl-alpha-D-muramoyl-L-alanyl-D-glutamate</name>
        <dbReference type="ChEBI" id="CHEBI:83900"/>
    </ligand>
</feature>
<comment type="catalytic activity">
    <reaction evidence="7">
        <text>UDP-N-acetyl-alpha-D-muramoyl-L-alanyl-D-glutamate + meso-2,6-diaminopimelate + ATP = UDP-N-acetyl-alpha-D-muramoyl-L-alanyl-gamma-D-glutamyl-meso-2,6-diaminopimelate + ADP + phosphate + H(+)</text>
        <dbReference type="Rhea" id="RHEA:23676"/>
        <dbReference type="ChEBI" id="CHEBI:15378"/>
        <dbReference type="ChEBI" id="CHEBI:30616"/>
        <dbReference type="ChEBI" id="CHEBI:43474"/>
        <dbReference type="ChEBI" id="CHEBI:57791"/>
        <dbReference type="ChEBI" id="CHEBI:83900"/>
        <dbReference type="ChEBI" id="CHEBI:83905"/>
        <dbReference type="ChEBI" id="CHEBI:456216"/>
        <dbReference type="EC" id="6.3.2.13"/>
    </reaction>
</comment>
<dbReference type="Pfam" id="PF08245">
    <property type="entry name" value="Mur_ligase_M"/>
    <property type="match status" value="1"/>
</dbReference>
<dbReference type="GO" id="GO:0008765">
    <property type="term" value="F:UDP-N-acetylmuramoylalanyl-D-glutamate-2,6-diaminopimelate ligase activity"/>
    <property type="evidence" value="ECO:0007669"/>
    <property type="project" value="UniProtKB-UniRule"/>
</dbReference>
<protein>
    <recommendedName>
        <fullName evidence="7">UDP-N-acetylmuramoyl-L-alanyl-D-glutamate--2,6-diaminopimelate ligase</fullName>
        <ecNumber evidence="7">6.3.2.13</ecNumber>
    </recommendedName>
    <alternativeName>
        <fullName evidence="7">Meso-A2pm-adding enzyme</fullName>
    </alternativeName>
    <alternativeName>
        <fullName evidence="7">Meso-diaminopimelate-adding enzyme</fullName>
    </alternativeName>
    <alternativeName>
        <fullName evidence="7">UDP-MurNAc-L-Ala-D-Glu:meso-diaminopimelate ligase</fullName>
    </alternativeName>
    <alternativeName>
        <fullName evidence="7">UDP-MurNAc-tripeptide synthetase</fullName>
    </alternativeName>
    <alternativeName>
        <fullName evidence="7">UDP-N-acetylmuramyl-tripeptide synthetase</fullName>
    </alternativeName>
</protein>
<dbReference type="NCBIfam" id="TIGR01085">
    <property type="entry name" value="murE"/>
    <property type="match status" value="1"/>
</dbReference>
<gene>
    <name evidence="7" type="primary">murE</name>
    <name evidence="12" type="ORF">EH165_05360</name>
</gene>
<feature type="binding site" evidence="7">
    <location>
        <position position="497"/>
    </location>
    <ligand>
        <name>meso-2,6-diaminopimelate</name>
        <dbReference type="ChEBI" id="CHEBI:57791"/>
    </ligand>
</feature>
<feature type="binding site" evidence="7">
    <location>
        <position position="59"/>
    </location>
    <ligand>
        <name>UDP-N-acetyl-alpha-D-muramoyl-L-alanyl-D-glutamate</name>
        <dbReference type="ChEBI" id="CHEBI:83900"/>
    </ligand>
</feature>
<feature type="modified residue" description="N6-carboxylysine" evidence="7">
    <location>
        <position position="259"/>
    </location>
</feature>
<evidence type="ECO:0000256" key="5">
    <source>
        <dbReference type="ARBA" id="ARBA00023306"/>
    </source>
</evidence>
<dbReference type="SUPFAM" id="SSF63418">
    <property type="entry name" value="MurE/MurF N-terminal domain"/>
    <property type="match status" value="1"/>
</dbReference>
<keyword evidence="13" id="KW-1185">Reference proteome</keyword>
<dbReference type="GO" id="GO:0009252">
    <property type="term" value="P:peptidoglycan biosynthetic process"/>
    <property type="evidence" value="ECO:0007669"/>
    <property type="project" value="UniProtKB-UniRule"/>
</dbReference>
<keyword evidence="7" id="KW-0460">Magnesium</keyword>
<dbReference type="UniPathway" id="UPA00219"/>
<evidence type="ECO:0000313" key="13">
    <source>
        <dbReference type="Proteomes" id="UP000268084"/>
    </source>
</evidence>
<comment type="function">
    <text evidence="7">Catalyzes the addition of meso-diaminopimelic acid to the nucleotide precursor UDP-N-acetylmuramoyl-L-alanyl-D-glutamate (UMAG) in the biosynthesis of bacterial cell-wall peptidoglycan.</text>
</comment>
<feature type="binding site" evidence="7">
    <location>
        <position position="501"/>
    </location>
    <ligand>
        <name>meso-2,6-diaminopimelate</name>
        <dbReference type="ChEBI" id="CHEBI:57791"/>
    </ligand>
</feature>
<proteinExistence type="inferred from homology"/>
<feature type="domain" description="Mur ligase central" evidence="11">
    <location>
        <begin position="148"/>
        <end position="347"/>
    </location>
</feature>
<comment type="similarity">
    <text evidence="1 7">Belongs to the MurCDEF family. MurE subfamily.</text>
</comment>
<feature type="domain" description="Mur ligase C-terminal" evidence="10">
    <location>
        <begin position="369"/>
        <end position="499"/>
    </location>
</feature>
<evidence type="ECO:0000256" key="2">
    <source>
        <dbReference type="ARBA" id="ARBA00022618"/>
    </source>
</evidence>
<feature type="domain" description="Mur ligase N-terminal catalytic" evidence="9">
    <location>
        <begin position="54"/>
        <end position="132"/>
    </location>
</feature>
<dbReference type="GO" id="GO:0005524">
    <property type="term" value="F:ATP binding"/>
    <property type="evidence" value="ECO:0007669"/>
    <property type="project" value="UniProtKB-UniRule"/>
</dbReference>
<comment type="pathway">
    <text evidence="7 8">Cell wall biogenesis; peptidoglycan biosynthesis.</text>
</comment>
<sequence>MSSNPSPRPRHLAPFPLEAVRRTVGASVVPASSGALSRTSGDNSSNEEPLGEVVTGITLRSGEVLPGDVFAAVVGSKTHGARSIPEAVAAGAVAVLTDQAGAEIAAEYACLGVKVPTVLVVSDPRVVLGAAASMIYRNPSEKLTIIGVTGTSGKTTITYLVEAGLRACGQRTGVIGTVETRIGDEVVPSDFTTPEAPDLQALLAVMVQAGVQSVAMEVSSHALALGRVAGIEFAVGAFTNLSQDHLDFHGDMESYFQAKELLFDGRSRAGVVDIDDEYGRRLAAGHPEFTTVSAAGATADWQLEHSEVAPSGVSLLKINGPADLTVAVALALPGTFNISNTLIALGAVAAAGFDPVVAAAAISGVVVPGRMQAVDGGQSFLAVVDYAHKPAALKAVLSAIRESVRGKVIVVFGAGGDRDIGKRQVMGSVAGESADLIYVTDDNPRSEDPASIRQEIMLGALTHPNTAGRLHEIGDRRQAIRAAVAAAVPGDAVVIAGKGHELGQYVGEKIIPFSDVAELTAALVDARAKLITNEGD</sequence>
<dbReference type="InterPro" id="IPR004101">
    <property type="entry name" value="Mur_ligase_C"/>
</dbReference>
<evidence type="ECO:0000313" key="12">
    <source>
        <dbReference type="EMBL" id="AZI57664.1"/>
    </source>
</evidence>
<feature type="binding site" evidence="7">
    <location>
        <position position="227"/>
    </location>
    <ligand>
        <name>UDP-N-acetyl-alpha-D-muramoyl-L-alanyl-D-glutamate</name>
        <dbReference type="ChEBI" id="CHEBI:83900"/>
    </ligand>
</feature>
<dbReference type="Pfam" id="PF01225">
    <property type="entry name" value="Mur_ligase"/>
    <property type="match status" value="1"/>
</dbReference>
<feature type="binding site" evidence="7">
    <location>
        <begin position="192"/>
        <end position="193"/>
    </location>
    <ligand>
        <name>UDP-N-acetyl-alpha-D-muramoyl-L-alanyl-D-glutamate</name>
        <dbReference type="ChEBI" id="CHEBI:83900"/>
    </ligand>
</feature>
<keyword evidence="4 7" id="KW-0573">Peptidoglycan synthesis</keyword>
<keyword evidence="7" id="KW-0963">Cytoplasm</keyword>
<evidence type="ECO:0000256" key="7">
    <source>
        <dbReference type="HAMAP-Rule" id="MF_00208"/>
    </source>
</evidence>
<dbReference type="NCBIfam" id="NF001126">
    <property type="entry name" value="PRK00139.1-4"/>
    <property type="match status" value="1"/>
</dbReference>
<dbReference type="GO" id="GO:0000287">
    <property type="term" value="F:magnesium ion binding"/>
    <property type="evidence" value="ECO:0007669"/>
    <property type="project" value="UniProtKB-UniRule"/>
</dbReference>
<accession>A0A3G8ZT53</accession>
<feature type="binding site" evidence="7">
    <location>
        <begin position="442"/>
        <end position="445"/>
    </location>
    <ligand>
        <name>meso-2,6-diaminopimelate</name>
        <dbReference type="ChEBI" id="CHEBI:57791"/>
    </ligand>
</feature>
<dbReference type="GO" id="GO:0071555">
    <property type="term" value="P:cell wall organization"/>
    <property type="evidence" value="ECO:0007669"/>
    <property type="project" value="UniProtKB-KW"/>
</dbReference>
<evidence type="ECO:0000256" key="1">
    <source>
        <dbReference type="ARBA" id="ARBA00005898"/>
    </source>
</evidence>
<dbReference type="Gene3D" id="3.40.1390.10">
    <property type="entry name" value="MurE/MurF, N-terminal domain"/>
    <property type="match status" value="1"/>
</dbReference>
<evidence type="ECO:0000256" key="3">
    <source>
        <dbReference type="ARBA" id="ARBA00022960"/>
    </source>
</evidence>
<dbReference type="Gene3D" id="3.40.1190.10">
    <property type="entry name" value="Mur-like, catalytic domain"/>
    <property type="match status" value="1"/>
</dbReference>
<keyword evidence="3 7" id="KW-0133">Cell shape</keyword>
<dbReference type="NCBIfam" id="NF001124">
    <property type="entry name" value="PRK00139.1-2"/>
    <property type="match status" value="1"/>
</dbReference>
<feature type="binding site" evidence="7">
    <location>
        <position position="219"/>
    </location>
    <ligand>
        <name>UDP-N-acetyl-alpha-D-muramoyl-L-alanyl-D-glutamate</name>
        <dbReference type="ChEBI" id="CHEBI:83900"/>
    </ligand>
</feature>
<dbReference type="OrthoDB" id="9800958at2"/>
<comment type="cofactor">
    <cofactor evidence="7">
        <name>Mg(2+)</name>
        <dbReference type="ChEBI" id="CHEBI:18420"/>
    </cofactor>
</comment>
<dbReference type="SUPFAM" id="SSF53244">
    <property type="entry name" value="MurD-like peptide ligases, peptide-binding domain"/>
    <property type="match status" value="1"/>
</dbReference>
<dbReference type="GO" id="GO:0008360">
    <property type="term" value="P:regulation of cell shape"/>
    <property type="evidence" value="ECO:0007669"/>
    <property type="project" value="UniProtKB-KW"/>
</dbReference>
<dbReference type="InterPro" id="IPR036615">
    <property type="entry name" value="Mur_ligase_C_dom_sf"/>
</dbReference>
<dbReference type="InterPro" id="IPR036565">
    <property type="entry name" value="Mur-like_cat_sf"/>
</dbReference>
<evidence type="ECO:0000259" key="9">
    <source>
        <dbReference type="Pfam" id="PF01225"/>
    </source>
</evidence>
<dbReference type="GO" id="GO:0051301">
    <property type="term" value="P:cell division"/>
    <property type="evidence" value="ECO:0007669"/>
    <property type="project" value="UniProtKB-KW"/>
</dbReference>
<dbReference type="PANTHER" id="PTHR23135:SF4">
    <property type="entry name" value="UDP-N-ACETYLMURAMOYL-L-ALANYL-D-GLUTAMATE--2,6-DIAMINOPIMELATE LIGASE MURE HOMOLOG, CHLOROPLASTIC"/>
    <property type="match status" value="1"/>
</dbReference>
<dbReference type="EC" id="6.3.2.13" evidence="7"/>
<dbReference type="AlphaFoldDB" id="A0A3G8ZT53"/>
<keyword evidence="5 7" id="KW-0131">Cell cycle</keyword>
<feature type="binding site" evidence="7">
    <location>
        <position position="418"/>
    </location>
    <ligand>
        <name>meso-2,6-diaminopimelate</name>
        <dbReference type="ChEBI" id="CHEBI:57791"/>
    </ligand>
</feature>
<evidence type="ECO:0000256" key="6">
    <source>
        <dbReference type="ARBA" id="ARBA00023316"/>
    </source>
</evidence>
<name>A0A3G8ZT53_9ACTN</name>
<dbReference type="EMBL" id="CP034170">
    <property type="protein sequence ID" value="AZI57664.1"/>
    <property type="molecule type" value="Genomic_DNA"/>
</dbReference>
<dbReference type="Pfam" id="PF02875">
    <property type="entry name" value="Mur_ligase_C"/>
    <property type="match status" value="1"/>
</dbReference>